<gene>
    <name evidence="1" type="ORF">KWAN_65</name>
</gene>
<name>A0A1B2IDQ6_9CAUD</name>
<dbReference type="Proteomes" id="UP000202923">
    <property type="component" value="Genome"/>
</dbReference>
<organism evidence="1 2">
    <name type="scientific">Erwinia phage vB_EamM_Kwan</name>
    <dbReference type="NCBI Taxonomy" id="1883374"/>
    <lineage>
        <taxon>Viruses</taxon>
        <taxon>Duplodnaviria</taxon>
        <taxon>Heunggongvirae</taxon>
        <taxon>Uroviricota</taxon>
        <taxon>Caudoviricetes</taxon>
        <taxon>Chimalliviridae</taxon>
        <taxon>Wellingtonvirus</taxon>
        <taxon>Wellingtonvirus wellington</taxon>
    </lineage>
</organism>
<dbReference type="GeneID" id="29061909"/>
<protein>
    <submittedName>
        <fullName evidence="1">Putative virion structural protein</fullName>
    </submittedName>
</protein>
<accession>A0A1B2IDQ6</accession>
<dbReference type="EMBL" id="KX397369">
    <property type="protein sequence ID" value="ANZ49417.1"/>
    <property type="molecule type" value="Genomic_DNA"/>
</dbReference>
<dbReference type="RefSeq" id="YP_009278670.1">
    <property type="nucleotide sequence ID" value="NC_031010.1"/>
</dbReference>
<sequence length="311" mass="34769">MPIPNMLAMLLPSFESINLKNQLSSNCDAIGEALLPRFQTLQEVVGTQEGKHFKNSTVQEMSEDIVSSLRSSSLNVKGLRVASMLEYIIPSLENVLTLRSFLEQHITKDIGKSLVTSALTFNKQTLLQMLDIIDFATKYSSVLLNYVTAVELNAVEGSNIDGGAIAPNDLQYLKTQSTVFCIALRVLGTPINKLKADYAEIPEAIFDEDTYNDLVASFGSGTTDPLGMRSVPFPLTIVYRVRLNFAEWQMDRYDECVAAGKAAELRILLWKKQQAEGSGDAAIERLIKDQEKRLMDLKYKREKLEKKYGLQ</sequence>
<evidence type="ECO:0000313" key="2">
    <source>
        <dbReference type="Proteomes" id="UP000202923"/>
    </source>
</evidence>
<proteinExistence type="predicted"/>
<evidence type="ECO:0000313" key="1">
    <source>
        <dbReference type="EMBL" id="ANZ49417.1"/>
    </source>
</evidence>
<dbReference type="OrthoDB" id="6075at10239"/>
<reference evidence="1 2" key="1">
    <citation type="submission" date="2016-06" db="EMBL/GenBank/DDBJ databases">
        <authorList>
            <person name="Kjaerup R.B."/>
            <person name="Dalgaard T.S."/>
            <person name="Juul-Madsen H.R."/>
        </authorList>
    </citation>
    <scope>NUCLEOTIDE SEQUENCE [LARGE SCALE GENOMIC DNA]</scope>
</reference>
<dbReference type="KEGG" id="vg:29061909"/>